<evidence type="ECO:0000313" key="3">
    <source>
        <dbReference type="EMBL" id="EXJ55988.1"/>
    </source>
</evidence>
<evidence type="ECO:0000256" key="1">
    <source>
        <dbReference type="SAM" id="MobiDB-lite"/>
    </source>
</evidence>
<dbReference type="AlphaFoldDB" id="W9VKG2"/>
<feature type="region of interest" description="Disordered" evidence="1">
    <location>
        <begin position="144"/>
        <end position="175"/>
    </location>
</feature>
<organism evidence="3 4">
    <name type="scientific">Cladophialophora yegresii CBS 114405</name>
    <dbReference type="NCBI Taxonomy" id="1182544"/>
    <lineage>
        <taxon>Eukaryota</taxon>
        <taxon>Fungi</taxon>
        <taxon>Dikarya</taxon>
        <taxon>Ascomycota</taxon>
        <taxon>Pezizomycotina</taxon>
        <taxon>Eurotiomycetes</taxon>
        <taxon>Chaetothyriomycetidae</taxon>
        <taxon>Chaetothyriales</taxon>
        <taxon>Herpotrichiellaceae</taxon>
        <taxon>Cladophialophora</taxon>
    </lineage>
</organism>
<protein>
    <submittedName>
        <fullName evidence="3">Uncharacterized protein</fullName>
    </submittedName>
</protein>
<proteinExistence type="predicted"/>
<name>W9VKG2_9EURO</name>
<dbReference type="RefSeq" id="XP_007761098.1">
    <property type="nucleotide sequence ID" value="XM_007762908.1"/>
</dbReference>
<evidence type="ECO:0000256" key="2">
    <source>
        <dbReference type="SAM" id="Phobius"/>
    </source>
</evidence>
<keyword evidence="4" id="KW-1185">Reference proteome</keyword>
<gene>
    <name evidence="3" type="ORF">A1O7_08919</name>
</gene>
<comment type="caution">
    <text evidence="3">The sequence shown here is derived from an EMBL/GenBank/DDBJ whole genome shotgun (WGS) entry which is preliminary data.</text>
</comment>
<accession>W9VKG2</accession>
<sequence length="175" mass="18426">MHRPTDQPTTHSYLPDYAPSPTPDANLGGDDGTASSPSSSGPLSTGTIVGIVTGSVVAAAGIVGAVFKCLSYRHKKKQASLICHRGGNPAATNTHNQLVQWQPAWQGMPAGALTGNADARATYKRKEFAFAGVRRVKETFELTRQPTPVPTPTPARPASAVLGRGRQPGRIMEEV</sequence>
<feature type="transmembrane region" description="Helical" evidence="2">
    <location>
        <begin position="47"/>
        <end position="67"/>
    </location>
</feature>
<reference evidence="3 4" key="1">
    <citation type="submission" date="2013-03" db="EMBL/GenBank/DDBJ databases">
        <title>The Genome Sequence of Cladophialophora yegresii CBS 114405.</title>
        <authorList>
            <consortium name="The Broad Institute Genomics Platform"/>
            <person name="Cuomo C."/>
            <person name="de Hoog S."/>
            <person name="Gorbushina A."/>
            <person name="Walker B."/>
            <person name="Young S.K."/>
            <person name="Zeng Q."/>
            <person name="Gargeya S."/>
            <person name="Fitzgerald M."/>
            <person name="Haas B."/>
            <person name="Abouelleil A."/>
            <person name="Allen A.W."/>
            <person name="Alvarado L."/>
            <person name="Arachchi H.M."/>
            <person name="Berlin A.M."/>
            <person name="Chapman S.B."/>
            <person name="Gainer-Dewar J."/>
            <person name="Goldberg J."/>
            <person name="Griggs A."/>
            <person name="Gujja S."/>
            <person name="Hansen M."/>
            <person name="Howarth C."/>
            <person name="Imamovic A."/>
            <person name="Ireland A."/>
            <person name="Larimer J."/>
            <person name="McCowan C."/>
            <person name="Murphy C."/>
            <person name="Pearson M."/>
            <person name="Poon T.W."/>
            <person name="Priest M."/>
            <person name="Roberts A."/>
            <person name="Saif S."/>
            <person name="Shea T."/>
            <person name="Sisk P."/>
            <person name="Sykes S."/>
            <person name="Wortman J."/>
            <person name="Nusbaum C."/>
            <person name="Birren B."/>
        </authorList>
    </citation>
    <scope>NUCLEOTIDE SEQUENCE [LARGE SCALE GENOMIC DNA]</scope>
    <source>
        <strain evidence="3 4">CBS 114405</strain>
    </source>
</reference>
<keyword evidence="2" id="KW-0472">Membrane</keyword>
<dbReference type="EMBL" id="AMGW01000006">
    <property type="protein sequence ID" value="EXJ55988.1"/>
    <property type="molecule type" value="Genomic_DNA"/>
</dbReference>
<dbReference type="OrthoDB" id="5089849at2759"/>
<dbReference type="Proteomes" id="UP000019473">
    <property type="component" value="Unassembled WGS sequence"/>
</dbReference>
<feature type="compositionally biased region" description="Low complexity" evidence="1">
    <location>
        <begin position="32"/>
        <end position="43"/>
    </location>
</feature>
<dbReference type="HOGENOM" id="CLU_125549_0_0_1"/>
<keyword evidence="2" id="KW-0812">Transmembrane</keyword>
<feature type="compositionally biased region" description="Polar residues" evidence="1">
    <location>
        <begin position="1"/>
        <end position="12"/>
    </location>
</feature>
<evidence type="ECO:0000313" key="4">
    <source>
        <dbReference type="Proteomes" id="UP000019473"/>
    </source>
</evidence>
<keyword evidence="2" id="KW-1133">Transmembrane helix</keyword>
<dbReference type="VEuPathDB" id="FungiDB:A1O7_08919"/>
<dbReference type="GeneID" id="19183483"/>
<feature type="region of interest" description="Disordered" evidence="1">
    <location>
        <begin position="1"/>
        <end position="43"/>
    </location>
</feature>